<evidence type="ECO:0000256" key="2">
    <source>
        <dbReference type="ARBA" id="ARBA00022670"/>
    </source>
</evidence>
<comment type="similarity">
    <text evidence="1 5">Belongs to the peptidase S41A family.</text>
</comment>
<dbReference type="Pfam" id="PF17804">
    <property type="entry name" value="TSP_NTD"/>
    <property type="match status" value="1"/>
</dbReference>
<dbReference type="SMART" id="SM00228">
    <property type="entry name" value="PDZ"/>
    <property type="match status" value="1"/>
</dbReference>
<keyword evidence="7" id="KW-0732">Signal</keyword>
<feature type="compositionally biased region" description="Basic and acidic residues" evidence="6">
    <location>
        <begin position="626"/>
        <end position="650"/>
    </location>
</feature>
<dbReference type="InterPro" id="IPR005151">
    <property type="entry name" value="Tail-specific_protease"/>
</dbReference>
<dbReference type="Pfam" id="PF03572">
    <property type="entry name" value="Peptidase_S41"/>
    <property type="match status" value="1"/>
</dbReference>
<gene>
    <name evidence="9" type="ORF">EDC34_102228</name>
</gene>
<dbReference type="AlphaFoldDB" id="A0A4R3NDT3"/>
<dbReference type="PANTHER" id="PTHR32060">
    <property type="entry name" value="TAIL-SPECIFIC PROTEASE"/>
    <property type="match status" value="1"/>
</dbReference>
<dbReference type="CDD" id="cd07560">
    <property type="entry name" value="Peptidase_S41_CPP"/>
    <property type="match status" value="1"/>
</dbReference>
<keyword evidence="3 5" id="KW-0378">Hydrolase</keyword>
<dbReference type="SUPFAM" id="SSF50156">
    <property type="entry name" value="PDZ domain-like"/>
    <property type="match status" value="1"/>
</dbReference>
<dbReference type="Gene3D" id="2.30.42.10">
    <property type="match status" value="1"/>
</dbReference>
<feature type="domain" description="PDZ" evidence="8">
    <location>
        <begin position="238"/>
        <end position="313"/>
    </location>
</feature>
<dbReference type="Proteomes" id="UP000295414">
    <property type="component" value="Unassembled WGS sequence"/>
</dbReference>
<evidence type="ECO:0000256" key="6">
    <source>
        <dbReference type="SAM" id="MobiDB-lite"/>
    </source>
</evidence>
<keyword evidence="10" id="KW-1185">Reference proteome</keyword>
<dbReference type="InterPro" id="IPR020992">
    <property type="entry name" value="Tail_Prtase_C"/>
</dbReference>
<reference evidence="9 10" key="1">
    <citation type="submission" date="2019-03" db="EMBL/GenBank/DDBJ databases">
        <title>Genomic Encyclopedia of Type Strains, Phase IV (KMG-IV): sequencing the most valuable type-strain genomes for metagenomic binning, comparative biology and taxonomic classification.</title>
        <authorList>
            <person name="Goeker M."/>
        </authorList>
    </citation>
    <scope>NUCLEOTIDE SEQUENCE [LARGE SCALE GENOMIC DNA]</scope>
    <source>
        <strain evidence="9 10">DSM 13605</strain>
    </source>
</reference>
<accession>A0A4R3NDT3</accession>
<protein>
    <submittedName>
        <fullName evidence="9">S41A family C-terminal processing peptidase-1</fullName>
    </submittedName>
</protein>
<dbReference type="GO" id="GO:0006508">
    <property type="term" value="P:proteolysis"/>
    <property type="evidence" value="ECO:0007669"/>
    <property type="project" value="UniProtKB-KW"/>
</dbReference>
<dbReference type="Pfam" id="PF00595">
    <property type="entry name" value="PDZ"/>
    <property type="match status" value="1"/>
</dbReference>
<dbReference type="Pfam" id="PF11818">
    <property type="entry name" value="DUF3340"/>
    <property type="match status" value="1"/>
</dbReference>
<dbReference type="PROSITE" id="PS50106">
    <property type="entry name" value="PDZ"/>
    <property type="match status" value="1"/>
</dbReference>
<dbReference type="InterPro" id="IPR004447">
    <property type="entry name" value="Peptidase_S41A"/>
</dbReference>
<keyword evidence="4 5" id="KW-0720">Serine protease</keyword>
<keyword evidence="2 5" id="KW-0645">Protease</keyword>
<feature type="signal peptide" evidence="7">
    <location>
        <begin position="1"/>
        <end position="23"/>
    </location>
</feature>
<sequence>MIRNRLLIALTLGLALASPLALLAGAGDSSLPAGPSQNQATTARMVYGLLSDSRYAYRPRALDDALSQEILTEYLKALDPAKVFFTAQDVAGFQAAYANRLDDAIKSGQVDPAWAIFSVYRQRVDERTAYARKQLKGDFDFSKDERYEYDRKDAPWADAAALDALWRQSVKNDWLRLKLAGKQPDEIRKTLDKRYANLATSVQQLKGDEVFQTFMNAYAGSIDPHTDYMTPRSAENFNVQMSNSLEGIGAVLFRQDDVVTVREMVPGGPAARSGKLKPGDRIVGVGQGSSGEMKDVIGWRIDDVVALIRGAADTQVRLDVVPAEAPLDSKPQLVTLTRAKVRLEDQRAKAETIVVPASAGQPARRIGVVKLPGFYQDFEARRRGEKNYASATRDVARMLAEFRAQKVDGVVLDLRGNGGGSLNEAIELTGLFIDKGPVVQVRETGGRVSVQYDQDPGVAWDGPLAVLVNRGSASASEIVAGAIKDYGRGLIIGENTFGKGTVQTMVDLDRWPANETPRFGEVKLTVAQFFRPDGSSTQNKGVQPDVAFPTSVDAAEFGESTYPNALPWTRIAAAPHVRYGNFAPLLPQLDALHQARAAKDVEYQWWVEDVRRFREEQAKKSISLNEAERRAERDRFDAQRKQRAEERERLGLQQDPLLDARPDDGLAADERNVADSVAREEAAKKATDPLLRESAAILSDAIGLLSKDAGLAAQVLPATRNAAGHWAD</sequence>
<name>A0A4R3NDT3_9GAMM</name>
<dbReference type="FunFam" id="3.90.226.10:FF:000090">
    <property type="entry name" value="Tail-specific protease"/>
    <property type="match status" value="1"/>
</dbReference>
<proteinExistence type="inferred from homology"/>
<dbReference type="SUPFAM" id="SSF52096">
    <property type="entry name" value="ClpP/crotonase"/>
    <property type="match status" value="1"/>
</dbReference>
<evidence type="ECO:0000256" key="1">
    <source>
        <dbReference type="ARBA" id="ARBA00009179"/>
    </source>
</evidence>
<dbReference type="InterPro" id="IPR029045">
    <property type="entry name" value="ClpP/crotonase-like_dom_sf"/>
</dbReference>
<evidence type="ECO:0000256" key="7">
    <source>
        <dbReference type="SAM" id="SignalP"/>
    </source>
</evidence>
<evidence type="ECO:0000313" key="10">
    <source>
        <dbReference type="Proteomes" id="UP000295414"/>
    </source>
</evidence>
<dbReference type="InterPro" id="IPR001478">
    <property type="entry name" value="PDZ"/>
</dbReference>
<dbReference type="GO" id="GO:0008236">
    <property type="term" value="F:serine-type peptidase activity"/>
    <property type="evidence" value="ECO:0007669"/>
    <property type="project" value="UniProtKB-KW"/>
</dbReference>
<dbReference type="InterPro" id="IPR040573">
    <property type="entry name" value="TSP_N"/>
</dbReference>
<dbReference type="SMART" id="SM00245">
    <property type="entry name" value="TSPc"/>
    <property type="match status" value="1"/>
</dbReference>
<dbReference type="PANTHER" id="PTHR32060:SF22">
    <property type="entry name" value="CARBOXYL-TERMINAL-PROCESSING PEPTIDASE 3, CHLOROPLASTIC"/>
    <property type="match status" value="1"/>
</dbReference>
<dbReference type="GO" id="GO:0007165">
    <property type="term" value="P:signal transduction"/>
    <property type="evidence" value="ECO:0007669"/>
    <property type="project" value="TreeGrafter"/>
</dbReference>
<dbReference type="GO" id="GO:0030288">
    <property type="term" value="C:outer membrane-bounded periplasmic space"/>
    <property type="evidence" value="ECO:0007669"/>
    <property type="project" value="TreeGrafter"/>
</dbReference>
<organism evidence="9 10">
    <name type="scientific">Thermomonas haemolytica</name>
    <dbReference type="NCBI Taxonomy" id="141949"/>
    <lineage>
        <taxon>Bacteria</taxon>
        <taxon>Pseudomonadati</taxon>
        <taxon>Pseudomonadota</taxon>
        <taxon>Gammaproteobacteria</taxon>
        <taxon>Lysobacterales</taxon>
        <taxon>Lysobacteraceae</taxon>
        <taxon>Thermomonas</taxon>
    </lineage>
</organism>
<dbReference type="InterPro" id="IPR036034">
    <property type="entry name" value="PDZ_sf"/>
</dbReference>
<dbReference type="Gene3D" id="3.90.226.10">
    <property type="entry name" value="2-enoyl-CoA Hydratase, Chain A, domain 1"/>
    <property type="match status" value="1"/>
</dbReference>
<evidence type="ECO:0000256" key="5">
    <source>
        <dbReference type="RuleBase" id="RU004404"/>
    </source>
</evidence>
<dbReference type="RefSeq" id="WP_114959386.1">
    <property type="nucleotide sequence ID" value="NZ_MSZW01000027.1"/>
</dbReference>
<comment type="caution">
    <text evidence="9">The sequence shown here is derived from an EMBL/GenBank/DDBJ whole genome shotgun (WGS) entry which is preliminary data.</text>
</comment>
<evidence type="ECO:0000313" key="9">
    <source>
        <dbReference type="EMBL" id="TCT25340.1"/>
    </source>
</evidence>
<feature type="region of interest" description="Disordered" evidence="6">
    <location>
        <begin position="625"/>
        <end position="666"/>
    </location>
</feature>
<dbReference type="CDD" id="cd06782">
    <property type="entry name" value="cpPDZ_CPP-like"/>
    <property type="match status" value="1"/>
</dbReference>
<dbReference type="OrthoDB" id="9812068at2"/>
<evidence type="ECO:0000256" key="4">
    <source>
        <dbReference type="ARBA" id="ARBA00022825"/>
    </source>
</evidence>
<dbReference type="NCBIfam" id="TIGR00225">
    <property type="entry name" value="prc"/>
    <property type="match status" value="1"/>
</dbReference>
<dbReference type="GO" id="GO:0004175">
    <property type="term" value="F:endopeptidase activity"/>
    <property type="evidence" value="ECO:0007669"/>
    <property type="project" value="TreeGrafter"/>
</dbReference>
<evidence type="ECO:0000256" key="3">
    <source>
        <dbReference type="ARBA" id="ARBA00022801"/>
    </source>
</evidence>
<dbReference type="EMBL" id="SMAP01000002">
    <property type="protein sequence ID" value="TCT25340.1"/>
    <property type="molecule type" value="Genomic_DNA"/>
</dbReference>
<evidence type="ECO:0000259" key="8">
    <source>
        <dbReference type="PROSITE" id="PS50106"/>
    </source>
</evidence>
<feature type="chain" id="PRO_5020789864" evidence="7">
    <location>
        <begin position="24"/>
        <end position="728"/>
    </location>
</feature>